<keyword evidence="3" id="KW-1185">Reference proteome</keyword>
<dbReference type="PROSITE" id="PS51257">
    <property type="entry name" value="PROKAR_LIPOPROTEIN"/>
    <property type="match status" value="1"/>
</dbReference>
<gene>
    <name evidence="2" type="ORF">H9Y04_41885</name>
</gene>
<evidence type="ECO:0000256" key="1">
    <source>
        <dbReference type="SAM" id="Phobius"/>
    </source>
</evidence>
<proteinExistence type="predicted"/>
<reference evidence="2 3" key="1">
    <citation type="submission" date="2020-08" db="EMBL/GenBank/DDBJ databases">
        <title>Genemic of Streptomyces polyaspartic.</title>
        <authorList>
            <person name="Liu W."/>
        </authorList>
    </citation>
    <scope>NUCLEOTIDE SEQUENCE [LARGE SCALE GENOMIC DNA]</scope>
    <source>
        <strain evidence="2 3">TRM66268-LWL</strain>
    </source>
</reference>
<protein>
    <submittedName>
        <fullName evidence="2">Uncharacterized protein</fullName>
    </submittedName>
</protein>
<organism evidence="2 3">
    <name type="scientific">Streptomyces polyasparticus</name>
    <dbReference type="NCBI Taxonomy" id="2767826"/>
    <lineage>
        <taxon>Bacteria</taxon>
        <taxon>Bacillati</taxon>
        <taxon>Actinomycetota</taxon>
        <taxon>Actinomycetes</taxon>
        <taxon>Kitasatosporales</taxon>
        <taxon>Streptomycetaceae</taxon>
        <taxon>Streptomyces</taxon>
    </lineage>
</organism>
<comment type="caution">
    <text evidence="2">The sequence shown here is derived from an EMBL/GenBank/DDBJ whole genome shotgun (WGS) entry which is preliminary data.</text>
</comment>
<evidence type="ECO:0000313" key="3">
    <source>
        <dbReference type="Proteomes" id="UP000642284"/>
    </source>
</evidence>
<keyword evidence="1" id="KW-1133">Transmembrane helix</keyword>
<name>A0ABR7SUB2_9ACTN</name>
<keyword evidence="1" id="KW-0812">Transmembrane</keyword>
<keyword evidence="1" id="KW-0472">Membrane</keyword>
<evidence type="ECO:0000313" key="2">
    <source>
        <dbReference type="EMBL" id="MBC9719089.1"/>
    </source>
</evidence>
<dbReference type="EMBL" id="JACTVJ010000032">
    <property type="protein sequence ID" value="MBC9719089.1"/>
    <property type="molecule type" value="Genomic_DNA"/>
</dbReference>
<dbReference type="Proteomes" id="UP000642284">
    <property type="component" value="Unassembled WGS sequence"/>
</dbReference>
<feature type="transmembrane region" description="Helical" evidence="1">
    <location>
        <begin position="43"/>
        <end position="62"/>
    </location>
</feature>
<feature type="transmembrane region" description="Helical" evidence="1">
    <location>
        <begin position="12"/>
        <end position="37"/>
    </location>
</feature>
<sequence>MREARAAVREVFRVELPVAHLGLGIVLVACAAMSVFWSPVGSGVVAGAFAALFLAALAVTLFRGRRGWAAVLATYKFSFGWANWV</sequence>
<accession>A0ABR7SUB2</accession>